<dbReference type="EMBL" id="WSQA01000006">
    <property type="protein sequence ID" value="MVZ62460.1"/>
    <property type="molecule type" value="Genomic_DNA"/>
</dbReference>
<dbReference type="Proteomes" id="UP000435036">
    <property type="component" value="Unassembled WGS sequence"/>
</dbReference>
<evidence type="ECO:0000256" key="2">
    <source>
        <dbReference type="ARBA" id="ARBA00007613"/>
    </source>
</evidence>
<dbReference type="AlphaFoldDB" id="A0A6N8KYC5"/>
<comment type="caution">
    <text evidence="8">The sequence shown here is derived from an EMBL/GenBank/DDBJ whole genome shotgun (WGS) entry which is preliminary data.</text>
</comment>
<dbReference type="GO" id="GO:0015288">
    <property type="term" value="F:porin activity"/>
    <property type="evidence" value="ECO:0007669"/>
    <property type="project" value="TreeGrafter"/>
</dbReference>
<comment type="similarity">
    <text evidence="2">Belongs to the outer membrane factor (OMF) (TC 1.B.17) family.</text>
</comment>
<evidence type="ECO:0000256" key="4">
    <source>
        <dbReference type="ARBA" id="ARBA00022452"/>
    </source>
</evidence>
<evidence type="ECO:0000256" key="5">
    <source>
        <dbReference type="ARBA" id="ARBA00022692"/>
    </source>
</evidence>
<evidence type="ECO:0000256" key="3">
    <source>
        <dbReference type="ARBA" id="ARBA00022448"/>
    </source>
</evidence>
<name>A0A6N8KYC5_9SPHI</name>
<comment type="subcellular location">
    <subcellularLocation>
        <location evidence="1">Cell outer membrane</location>
    </subcellularLocation>
</comment>
<dbReference type="Gene3D" id="1.20.1600.10">
    <property type="entry name" value="Outer membrane efflux proteins (OEP)"/>
    <property type="match status" value="1"/>
</dbReference>
<evidence type="ECO:0000256" key="6">
    <source>
        <dbReference type="ARBA" id="ARBA00023136"/>
    </source>
</evidence>
<evidence type="ECO:0000256" key="7">
    <source>
        <dbReference type="ARBA" id="ARBA00023237"/>
    </source>
</evidence>
<dbReference type="OrthoDB" id="9771205at2"/>
<keyword evidence="7" id="KW-0998">Cell outer membrane</keyword>
<dbReference type="PANTHER" id="PTHR30026">
    <property type="entry name" value="OUTER MEMBRANE PROTEIN TOLC"/>
    <property type="match status" value="1"/>
</dbReference>
<dbReference type="GO" id="GO:1990281">
    <property type="term" value="C:efflux pump complex"/>
    <property type="evidence" value="ECO:0007669"/>
    <property type="project" value="TreeGrafter"/>
</dbReference>
<keyword evidence="6" id="KW-0472">Membrane</keyword>
<keyword evidence="4" id="KW-1134">Transmembrane beta strand</keyword>
<dbReference type="InterPro" id="IPR003423">
    <property type="entry name" value="OMP_efflux"/>
</dbReference>
<dbReference type="GO" id="GO:0009279">
    <property type="term" value="C:cell outer membrane"/>
    <property type="evidence" value="ECO:0007669"/>
    <property type="project" value="UniProtKB-SubCell"/>
</dbReference>
<reference evidence="8 9" key="1">
    <citation type="submission" date="2019-12" db="EMBL/GenBank/DDBJ databases">
        <authorList>
            <person name="Dong K."/>
        </authorList>
    </citation>
    <scope>NUCLEOTIDE SEQUENCE [LARGE SCALE GENOMIC DNA]</scope>
    <source>
        <strain evidence="8 9">JCM 31225</strain>
    </source>
</reference>
<evidence type="ECO:0000313" key="9">
    <source>
        <dbReference type="Proteomes" id="UP000435036"/>
    </source>
</evidence>
<dbReference type="SUPFAM" id="SSF56954">
    <property type="entry name" value="Outer membrane efflux proteins (OEP)"/>
    <property type="match status" value="1"/>
</dbReference>
<dbReference type="InterPro" id="IPR051906">
    <property type="entry name" value="TolC-like"/>
</dbReference>
<evidence type="ECO:0000313" key="8">
    <source>
        <dbReference type="EMBL" id="MVZ62460.1"/>
    </source>
</evidence>
<keyword evidence="9" id="KW-1185">Reference proteome</keyword>
<dbReference type="Pfam" id="PF02321">
    <property type="entry name" value="OEP"/>
    <property type="match status" value="2"/>
</dbReference>
<keyword evidence="5" id="KW-0812">Transmembrane</keyword>
<dbReference type="PANTHER" id="PTHR30026:SF20">
    <property type="entry name" value="OUTER MEMBRANE PROTEIN TOLC"/>
    <property type="match status" value="1"/>
</dbReference>
<protein>
    <submittedName>
        <fullName evidence="8">TolC family protein</fullName>
    </submittedName>
</protein>
<proteinExistence type="inferred from homology"/>
<dbReference type="GO" id="GO:0015562">
    <property type="term" value="F:efflux transmembrane transporter activity"/>
    <property type="evidence" value="ECO:0007669"/>
    <property type="project" value="InterPro"/>
</dbReference>
<accession>A0A6N8KYC5</accession>
<evidence type="ECO:0000256" key="1">
    <source>
        <dbReference type="ARBA" id="ARBA00004442"/>
    </source>
</evidence>
<keyword evidence="3" id="KW-0813">Transport</keyword>
<gene>
    <name evidence="8" type="ORF">GQF63_10530</name>
</gene>
<organism evidence="8 9">
    <name type="scientific">Sphingobacterium humi</name>
    <dbReference type="NCBI Taxonomy" id="1796905"/>
    <lineage>
        <taxon>Bacteria</taxon>
        <taxon>Pseudomonadati</taxon>
        <taxon>Bacteroidota</taxon>
        <taxon>Sphingobacteriia</taxon>
        <taxon>Sphingobacteriales</taxon>
        <taxon>Sphingobacteriaceae</taxon>
        <taxon>Sphingobacterium</taxon>
    </lineage>
</organism>
<sequence length="439" mass="49337">MKSKKMRIVAVLSLILLAVSTVRGQGLLTVKEAVEIALNNNFEIKLSQNDLRIAKENVTRGNAGMLPSVTGNLTQNNNLQNSTQTQASGEKRSLRNAKNNSLNYGVSIGWTIFDGMGMFSRFDILKELQKQGEVQLKSTILQKVSDVISTYFTIVEQKNLLLAIDSSITISKERLRTAENRFSIGKASRLEVLNVQVNLNEDESSRLRQADVVKNLKITLNSLMVRELSVDFDVERDVEYDDSLVFDELMQKAKEHNPDLQLIAINRRMAELELKRVKAGRYPTVRLNTGYNFSQTESSLGFVSSSNSRGLNYGVTASINIFDGFNQRRTEKVAQINIENAELLVEQTNLTIKTAIATAFQTYQTNLSLARLEENNEDIARQNLNITLEKYKIGTISAVEFRDAQENFINAVSRFNSAKLQAKLSELQLKEIIGNINLE</sequence>